<evidence type="ECO:0000313" key="2">
    <source>
        <dbReference type="EMBL" id="WVZ86464.1"/>
    </source>
</evidence>
<reference evidence="2 3" key="1">
    <citation type="submission" date="2024-02" db="EMBL/GenBank/DDBJ databases">
        <title>High-quality chromosome-scale genome assembly of Pensacola bahiagrass (Paspalum notatum Flugge var. saurae).</title>
        <authorList>
            <person name="Vega J.M."/>
            <person name="Podio M."/>
            <person name="Orjuela J."/>
            <person name="Siena L.A."/>
            <person name="Pessino S.C."/>
            <person name="Combes M.C."/>
            <person name="Mariac C."/>
            <person name="Albertini E."/>
            <person name="Pupilli F."/>
            <person name="Ortiz J.P.A."/>
            <person name="Leblanc O."/>
        </authorList>
    </citation>
    <scope>NUCLEOTIDE SEQUENCE [LARGE SCALE GENOMIC DNA]</scope>
    <source>
        <strain evidence="2">R1</strain>
        <tissue evidence="2">Leaf</tissue>
    </source>
</reference>
<proteinExistence type="predicted"/>
<dbReference type="EMBL" id="CP144751">
    <property type="protein sequence ID" value="WVZ86464.1"/>
    <property type="molecule type" value="Genomic_DNA"/>
</dbReference>
<accession>A0AAQ3U7T6</accession>
<protein>
    <submittedName>
        <fullName evidence="2">Uncharacterized protein</fullName>
    </submittedName>
</protein>
<organism evidence="2 3">
    <name type="scientific">Paspalum notatum var. saurae</name>
    <dbReference type="NCBI Taxonomy" id="547442"/>
    <lineage>
        <taxon>Eukaryota</taxon>
        <taxon>Viridiplantae</taxon>
        <taxon>Streptophyta</taxon>
        <taxon>Embryophyta</taxon>
        <taxon>Tracheophyta</taxon>
        <taxon>Spermatophyta</taxon>
        <taxon>Magnoliopsida</taxon>
        <taxon>Liliopsida</taxon>
        <taxon>Poales</taxon>
        <taxon>Poaceae</taxon>
        <taxon>PACMAD clade</taxon>
        <taxon>Panicoideae</taxon>
        <taxon>Andropogonodae</taxon>
        <taxon>Paspaleae</taxon>
        <taxon>Paspalinae</taxon>
        <taxon>Paspalum</taxon>
    </lineage>
</organism>
<evidence type="ECO:0000256" key="1">
    <source>
        <dbReference type="SAM" id="MobiDB-lite"/>
    </source>
</evidence>
<keyword evidence="3" id="KW-1185">Reference proteome</keyword>
<feature type="region of interest" description="Disordered" evidence="1">
    <location>
        <begin position="55"/>
        <end position="78"/>
    </location>
</feature>
<dbReference type="AlphaFoldDB" id="A0AAQ3U7T6"/>
<name>A0AAQ3U7T6_PASNO</name>
<gene>
    <name evidence="2" type="ORF">U9M48_033235</name>
</gene>
<dbReference type="Proteomes" id="UP001341281">
    <property type="component" value="Chromosome 07"/>
</dbReference>
<sequence length="124" mass="12534">MYSAGATYITPASSAPGGGGYTYPAPASSGSQAGYAMIPTCLPAPVSVPQPCARPNPRTHCTSVPAGEGGRARGGMPALGRGLPRAGLGAESPHPAPNFCFLCLFSLLVAEWRKAGMEEEEGKG</sequence>
<evidence type="ECO:0000313" key="3">
    <source>
        <dbReference type="Proteomes" id="UP001341281"/>
    </source>
</evidence>